<keyword evidence="2" id="KW-0479">Metal-binding</keyword>
<dbReference type="InterPro" id="IPR051059">
    <property type="entry name" value="VerF-like"/>
</dbReference>
<dbReference type="GO" id="GO:0000785">
    <property type="term" value="C:chromatin"/>
    <property type="evidence" value="ECO:0007669"/>
    <property type="project" value="TreeGrafter"/>
</dbReference>
<comment type="caution">
    <text evidence="7">The sequence shown here is derived from an EMBL/GenBank/DDBJ whole genome shotgun (WGS) entry which is preliminary data.</text>
</comment>
<evidence type="ECO:0000256" key="4">
    <source>
        <dbReference type="ARBA" id="ARBA00022771"/>
    </source>
</evidence>
<evidence type="ECO:0000256" key="1">
    <source>
        <dbReference type="ARBA" id="ARBA00004123"/>
    </source>
</evidence>
<dbReference type="PANTHER" id="PTHR40626">
    <property type="entry name" value="MIP31509P"/>
    <property type="match status" value="1"/>
</dbReference>
<keyword evidence="3" id="KW-0677">Repeat</keyword>
<evidence type="ECO:0000256" key="6">
    <source>
        <dbReference type="ARBA" id="ARBA00023242"/>
    </source>
</evidence>
<evidence type="ECO:0000256" key="3">
    <source>
        <dbReference type="ARBA" id="ARBA00022737"/>
    </source>
</evidence>
<dbReference type="GO" id="GO:0000978">
    <property type="term" value="F:RNA polymerase II cis-regulatory region sequence-specific DNA binding"/>
    <property type="evidence" value="ECO:0007669"/>
    <property type="project" value="InterPro"/>
</dbReference>
<keyword evidence="8" id="KW-1185">Reference proteome</keyword>
<protein>
    <submittedName>
        <fullName evidence="7">Uncharacterized protein</fullName>
    </submittedName>
</protein>
<evidence type="ECO:0000313" key="7">
    <source>
        <dbReference type="EMBL" id="KAK3940955.1"/>
    </source>
</evidence>
<organism evidence="7 8">
    <name type="scientific">Diplogelasinospora grovesii</name>
    <dbReference type="NCBI Taxonomy" id="303347"/>
    <lineage>
        <taxon>Eukaryota</taxon>
        <taxon>Fungi</taxon>
        <taxon>Dikarya</taxon>
        <taxon>Ascomycota</taxon>
        <taxon>Pezizomycotina</taxon>
        <taxon>Sordariomycetes</taxon>
        <taxon>Sordariomycetidae</taxon>
        <taxon>Sordariales</taxon>
        <taxon>Diplogelasinosporaceae</taxon>
        <taxon>Diplogelasinospora</taxon>
    </lineage>
</organism>
<name>A0AAN6S5A1_9PEZI</name>
<dbReference type="GO" id="GO:0000981">
    <property type="term" value="F:DNA-binding transcription factor activity, RNA polymerase II-specific"/>
    <property type="evidence" value="ECO:0007669"/>
    <property type="project" value="InterPro"/>
</dbReference>
<accession>A0AAN6S5A1</accession>
<evidence type="ECO:0000256" key="2">
    <source>
        <dbReference type="ARBA" id="ARBA00022723"/>
    </source>
</evidence>
<dbReference type="Proteomes" id="UP001303473">
    <property type="component" value="Unassembled WGS sequence"/>
</dbReference>
<evidence type="ECO:0000256" key="5">
    <source>
        <dbReference type="ARBA" id="ARBA00022833"/>
    </source>
</evidence>
<dbReference type="EMBL" id="MU853789">
    <property type="protein sequence ID" value="KAK3940955.1"/>
    <property type="molecule type" value="Genomic_DNA"/>
</dbReference>
<proteinExistence type="predicted"/>
<dbReference type="AlphaFoldDB" id="A0AAN6S5A1"/>
<evidence type="ECO:0000313" key="8">
    <source>
        <dbReference type="Proteomes" id="UP001303473"/>
    </source>
</evidence>
<sequence length="249" mass="28021">MFQAGTHNTFFHLLPPPSNVRQTQTAITNQDPNAVSVRAVSVSGSHPAAHSTFFPSWGVPSTYPSSYQLLSTKIISFLYPSGAVMNNATNSAMNLYFQADNIRDFLENYTHFHLHFSILHIPTFRMMEAYVGLIAGMCCIGACHSDRISAANIREVMNFLKAALEASSRMYASLSGDVRDSVKYVRQDLEELQAIMLTQVLFCWHGTTLQREKARRNCCARPKSRPATRFQRFFAAIIRSVQFRLVELG</sequence>
<comment type="subcellular location">
    <subcellularLocation>
        <location evidence="1">Nucleus</location>
    </subcellularLocation>
</comment>
<keyword evidence="5" id="KW-0862">Zinc</keyword>
<gene>
    <name evidence="7" type="ORF">QBC46DRAFT_432999</name>
</gene>
<dbReference type="GO" id="GO:0008270">
    <property type="term" value="F:zinc ion binding"/>
    <property type="evidence" value="ECO:0007669"/>
    <property type="project" value="UniProtKB-KW"/>
</dbReference>
<reference evidence="8" key="1">
    <citation type="journal article" date="2023" name="Mol. Phylogenet. Evol.">
        <title>Genome-scale phylogeny and comparative genomics of the fungal order Sordariales.</title>
        <authorList>
            <person name="Hensen N."/>
            <person name="Bonometti L."/>
            <person name="Westerberg I."/>
            <person name="Brannstrom I.O."/>
            <person name="Guillou S."/>
            <person name="Cros-Aarteil S."/>
            <person name="Calhoun S."/>
            <person name="Haridas S."/>
            <person name="Kuo A."/>
            <person name="Mondo S."/>
            <person name="Pangilinan J."/>
            <person name="Riley R."/>
            <person name="LaButti K."/>
            <person name="Andreopoulos B."/>
            <person name="Lipzen A."/>
            <person name="Chen C."/>
            <person name="Yan M."/>
            <person name="Daum C."/>
            <person name="Ng V."/>
            <person name="Clum A."/>
            <person name="Steindorff A."/>
            <person name="Ohm R.A."/>
            <person name="Martin F."/>
            <person name="Silar P."/>
            <person name="Natvig D.O."/>
            <person name="Lalanne C."/>
            <person name="Gautier V."/>
            <person name="Ament-Velasquez S.L."/>
            <person name="Kruys A."/>
            <person name="Hutchinson M.I."/>
            <person name="Powell A.J."/>
            <person name="Barry K."/>
            <person name="Miller A.N."/>
            <person name="Grigoriev I.V."/>
            <person name="Debuchy R."/>
            <person name="Gladieux P."/>
            <person name="Hiltunen Thoren M."/>
            <person name="Johannesson H."/>
        </authorList>
    </citation>
    <scope>NUCLEOTIDE SEQUENCE [LARGE SCALE GENOMIC DNA]</scope>
    <source>
        <strain evidence="8">CBS 340.73</strain>
    </source>
</reference>
<dbReference type="PANTHER" id="PTHR40626:SF12">
    <property type="entry name" value="RFEC"/>
    <property type="match status" value="1"/>
</dbReference>
<dbReference type="GO" id="GO:0005634">
    <property type="term" value="C:nucleus"/>
    <property type="evidence" value="ECO:0007669"/>
    <property type="project" value="UniProtKB-SubCell"/>
</dbReference>
<keyword evidence="6" id="KW-0539">Nucleus</keyword>
<keyword evidence="4" id="KW-0863">Zinc-finger</keyword>